<dbReference type="EMBL" id="CP075865">
    <property type="protein sequence ID" value="QYS96522.1"/>
    <property type="molecule type" value="Genomic_DNA"/>
</dbReference>
<dbReference type="Proteomes" id="UP000826661">
    <property type="component" value="Chromosome II"/>
</dbReference>
<keyword evidence="12" id="KW-1185">Reference proteome</keyword>
<reference evidence="11 12" key="1">
    <citation type="journal article" date="2021" name="BMC Genomics">
        <title>Telomere-to-telomere genome assembly of asparaginase-producing Trichoderma simmonsii.</title>
        <authorList>
            <person name="Chung D."/>
            <person name="Kwon Y.M."/>
            <person name="Yang Y."/>
        </authorList>
    </citation>
    <scope>NUCLEOTIDE SEQUENCE [LARGE SCALE GENOMIC DNA]</scope>
    <source>
        <strain evidence="11 12">GH-Sj1</strain>
    </source>
</reference>
<keyword evidence="3 9" id="KW-0597">Phosphoprotein</keyword>
<feature type="compositionally biased region" description="Basic and acidic residues" evidence="10">
    <location>
        <begin position="127"/>
        <end position="146"/>
    </location>
</feature>
<evidence type="ECO:0000256" key="5">
    <source>
        <dbReference type="ARBA" id="ARBA00023172"/>
    </source>
</evidence>
<dbReference type="AlphaFoldDB" id="A0A8G0L997"/>
<feature type="compositionally biased region" description="Basic residues" evidence="10">
    <location>
        <begin position="110"/>
        <end position="121"/>
    </location>
</feature>
<protein>
    <recommendedName>
        <fullName evidence="8 9">Structure-specific endonuclease subunit SLX4</fullName>
    </recommendedName>
</protein>
<evidence type="ECO:0000256" key="4">
    <source>
        <dbReference type="ARBA" id="ARBA00022763"/>
    </source>
</evidence>
<feature type="compositionally biased region" description="Low complexity" evidence="10">
    <location>
        <begin position="679"/>
        <end position="691"/>
    </location>
</feature>
<evidence type="ECO:0000256" key="7">
    <source>
        <dbReference type="ARBA" id="ARBA00023242"/>
    </source>
</evidence>
<comment type="function">
    <text evidence="9">Regulatory subunit of the SLX1-SLX4 structure-specific endonuclease that resolves DNA secondary structures generated during DNA repair and recombination. Has endonuclease activity towards branched DNA substrates, introducing single-strand cuts in duplex DNA close to junctions with ss-DNA.</text>
</comment>
<feature type="compositionally biased region" description="Basic residues" evidence="10">
    <location>
        <begin position="289"/>
        <end position="302"/>
    </location>
</feature>
<comment type="PTM">
    <text evidence="9">Phosphorylated in response to DNA damage.</text>
</comment>
<feature type="region of interest" description="Disordered" evidence="10">
    <location>
        <begin position="274"/>
        <end position="373"/>
    </location>
</feature>
<evidence type="ECO:0000256" key="10">
    <source>
        <dbReference type="SAM" id="MobiDB-lite"/>
    </source>
</evidence>
<comment type="similarity">
    <text evidence="2 9">Belongs to the SLX4 family.</text>
</comment>
<dbReference type="InterPro" id="IPR027784">
    <property type="entry name" value="Slx4_ascomycetes"/>
</dbReference>
<name>A0A8G0L997_9HYPO</name>
<feature type="region of interest" description="Disordered" evidence="10">
    <location>
        <begin position="1"/>
        <end position="33"/>
    </location>
</feature>
<evidence type="ECO:0000256" key="3">
    <source>
        <dbReference type="ARBA" id="ARBA00022553"/>
    </source>
</evidence>
<dbReference type="GO" id="GO:0006260">
    <property type="term" value="P:DNA replication"/>
    <property type="evidence" value="ECO:0007669"/>
    <property type="project" value="InterPro"/>
</dbReference>
<feature type="compositionally biased region" description="Basic and acidic residues" evidence="10">
    <location>
        <begin position="61"/>
        <end position="71"/>
    </location>
</feature>
<dbReference type="GO" id="GO:0006281">
    <property type="term" value="P:DNA repair"/>
    <property type="evidence" value="ECO:0007669"/>
    <property type="project" value="UniProtKB-UniRule"/>
</dbReference>
<keyword evidence="6 9" id="KW-0234">DNA repair</keyword>
<evidence type="ECO:0000256" key="1">
    <source>
        <dbReference type="ARBA" id="ARBA00004123"/>
    </source>
</evidence>
<feature type="compositionally biased region" description="Basic residues" evidence="10">
    <location>
        <begin position="343"/>
        <end position="364"/>
    </location>
</feature>
<proteinExistence type="inferred from homology"/>
<dbReference type="Pfam" id="PF09494">
    <property type="entry name" value="Slx4"/>
    <property type="match status" value="1"/>
</dbReference>
<feature type="region of interest" description="Disordered" evidence="10">
    <location>
        <begin position="55"/>
        <end position="188"/>
    </location>
</feature>
<evidence type="ECO:0000313" key="11">
    <source>
        <dbReference type="EMBL" id="QYS96522.1"/>
    </source>
</evidence>
<keyword evidence="11" id="KW-0540">Nuclease</keyword>
<feature type="compositionally biased region" description="Polar residues" evidence="10">
    <location>
        <begin position="10"/>
        <end position="27"/>
    </location>
</feature>
<evidence type="ECO:0000313" key="12">
    <source>
        <dbReference type="Proteomes" id="UP000826661"/>
    </source>
</evidence>
<feature type="region of interest" description="Disordered" evidence="10">
    <location>
        <begin position="530"/>
        <end position="572"/>
    </location>
</feature>
<keyword evidence="4 9" id="KW-0227">DNA damage</keyword>
<dbReference type="GO" id="GO:0033557">
    <property type="term" value="C:Slx1-Slx4 complex"/>
    <property type="evidence" value="ECO:0007669"/>
    <property type="project" value="UniProtKB-UniRule"/>
</dbReference>
<keyword evidence="11" id="KW-0378">Hydrolase</keyword>
<accession>A0A8G0L997</accession>
<dbReference type="GO" id="GO:0017108">
    <property type="term" value="F:5'-flap endonuclease activity"/>
    <property type="evidence" value="ECO:0007669"/>
    <property type="project" value="InterPro"/>
</dbReference>
<dbReference type="HAMAP" id="MF_03110">
    <property type="entry name" value="Endonuc_su_Slx4"/>
    <property type="match status" value="1"/>
</dbReference>
<evidence type="ECO:0000256" key="6">
    <source>
        <dbReference type="ARBA" id="ARBA00023204"/>
    </source>
</evidence>
<feature type="region of interest" description="Disordered" evidence="10">
    <location>
        <begin position="615"/>
        <end position="755"/>
    </location>
</feature>
<sequence length="860" mass="94211">MASPNAFLLSPSQRANQKSRFFRSSSPDLPAVGDILSPNAKIRSLKHGNQALVISDDEETDIKKADSKEYTEPLPFGPTPSVSARSRTMEPDDSSLLIIEPPTTHTPEARRHHATPPKFRAKSSSPVKDERWKMFKSKADSSKSDIDEAIPMEIDTVEPPSAQQPTFDPSSPAIRTKSTRAEHDITEPLMLEAATVRRLDWTPPSNKTSTILPLHSPTIDGLHSPGEAQEESKSFEQILEAYKCTMDNLQQDVSIPSDEDSSILRKRKLVELVTTSAATIEPPPGVKTKAPKKQKAPKKKPRTLTEIATSAYRVPDASESAPLISDDDATSTTKESDAPTAKGKSKAKPRKRISKGAAKQKKKATPPPRPILLPPTEALQEVARQDFVFGTSSQLAIENSPTFLRELHAAMRRSNQTEYIDLDTTLNSDDIEPPERKRLWAAAARDVDGDLFDLEMSRIIERSSQLLPVVSDDDPFGYTGADRKMTVSAVSVNGVDTSLQTESLIDSTVVPQHKNIEPIEILDEGSMLIGSDISTGSPIQRRTKSPAKSQPIEPNNPCKDSDPQQSEHPASKPSFELFTDAQLSKEIASYGFKAVKSRQAKISLLEQCWQGKNQLEHPGSKRTLTTSAATAGNATNNEVKTPRGRPRKNSASSPEVHEPPPSAQAPVSPLKRRGRPKKAASTTKRTTASTSKGKKVSTETAEEASTARKRKPAAAKVVVEIPDSESDSDLGMSPNPSSSPESGFSPPPAVDLSLSLMDDTDPSLVLNSTQDRSLSYEYITKAVKSAPRTTDPANPSWHEKMLLYDPIVLEDFTTWLNCGQLTRVGFDGEVSTMEVKQWCESKSICCLWKVNLRGKERKRF</sequence>
<keyword evidence="11" id="KW-0255">Endonuclease</keyword>
<dbReference type="InterPro" id="IPR018574">
    <property type="entry name" value="Structure-sp_endonuc_su_Slx4"/>
</dbReference>
<dbReference type="GO" id="GO:0006310">
    <property type="term" value="P:DNA recombination"/>
    <property type="evidence" value="ECO:0007669"/>
    <property type="project" value="UniProtKB-UniRule"/>
</dbReference>
<evidence type="ECO:0000256" key="8">
    <source>
        <dbReference type="ARBA" id="ARBA00029496"/>
    </source>
</evidence>
<feature type="compositionally biased region" description="Low complexity" evidence="10">
    <location>
        <begin position="733"/>
        <end position="744"/>
    </location>
</feature>
<keyword evidence="7 9" id="KW-0539">Nucleus</keyword>
<keyword evidence="5 9" id="KW-0233">DNA recombination</keyword>
<evidence type="ECO:0000256" key="2">
    <source>
        <dbReference type="ARBA" id="ARBA00006661"/>
    </source>
</evidence>
<comment type="subunit">
    <text evidence="9">Forms a heterodimer with SLX1.</text>
</comment>
<dbReference type="CDD" id="cd22999">
    <property type="entry name" value="SAP_SLX4"/>
    <property type="match status" value="1"/>
</dbReference>
<organism evidence="11 12">
    <name type="scientific">Trichoderma simmonsii</name>
    <dbReference type="NCBI Taxonomy" id="1491479"/>
    <lineage>
        <taxon>Eukaryota</taxon>
        <taxon>Fungi</taxon>
        <taxon>Dikarya</taxon>
        <taxon>Ascomycota</taxon>
        <taxon>Pezizomycotina</taxon>
        <taxon>Sordariomycetes</taxon>
        <taxon>Hypocreomycetidae</taxon>
        <taxon>Hypocreales</taxon>
        <taxon>Hypocreaceae</taxon>
        <taxon>Trichoderma</taxon>
    </lineage>
</organism>
<feature type="compositionally biased region" description="Low complexity" evidence="10">
    <location>
        <begin position="625"/>
        <end position="637"/>
    </location>
</feature>
<feature type="region of interest" description="Disordered" evidence="10">
    <location>
        <begin position="208"/>
        <end position="234"/>
    </location>
</feature>
<comment type="subcellular location">
    <subcellularLocation>
        <location evidence="1 9">Nucleus</location>
    </subcellularLocation>
</comment>
<gene>
    <name evidence="9 11" type="primary">SLX4</name>
    <name evidence="11" type="ORF">H0G86_003762</name>
</gene>
<evidence type="ECO:0000256" key="9">
    <source>
        <dbReference type="HAMAP-Rule" id="MF_03110"/>
    </source>
</evidence>